<evidence type="ECO:0000313" key="3">
    <source>
        <dbReference type="Proteomes" id="UP000176480"/>
    </source>
</evidence>
<sequence>MKPVSSFLTGLNFSDISHELFFWLILLVVWACTFFFGWKTVSSYQKSVELVKNNNNLKETLSLLTKSSNISVGEIDQFNNIAANLIPERESYFSIINALDALSQKTGFIFGDYEINLSDSNQEKLSLNVNGKGNIDTLHTFLQEYKFISGRLITINSLDLLAEDQDQYSLTLNFYHQSASSVAPADALSEPDVSVAPLAPPPGNQIGDLISSTLSSPIQGETLQLSEKDIRFVREIIAQIKE</sequence>
<dbReference type="EMBL" id="MGAR01000015">
    <property type="protein sequence ID" value="OGK52074.1"/>
    <property type="molecule type" value="Genomic_DNA"/>
</dbReference>
<accession>A0A1F7J8Y2</accession>
<dbReference type="Proteomes" id="UP000176480">
    <property type="component" value="Unassembled WGS sequence"/>
</dbReference>
<keyword evidence="1" id="KW-1133">Transmembrane helix</keyword>
<organism evidence="2 3">
    <name type="scientific">Candidatus Roizmanbacteria bacterium RIFCSPLOWO2_01_FULL_41_22</name>
    <dbReference type="NCBI Taxonomy" id="1802067"/>
    <lineage>
        <taxon>Bacteria</taxon>
        <taxon>Candidatus Roizmaniibacteriota</taxon>
    </lineage>
</organism>
<gene>
    <name evidence="2" type="ORF">A2966_03725</name>
</gene>
<keyword evidence="1" id="KW-0812">Transmembrane</keyword>
<dbReference type="STRING" id="1802067.A2966_03725"/>
<reference evidence="2 3" key="1">
    <citation type="journal article" date="2016" name="Nat. Commun.">
        <title>Thousands of microbial genomes shed light on interconnected biogeochemical processes in an aquifer system.</title>
        <authorList>
            <person name="Anantharaman K."/>
            <person name="Brown C.T."/>
            <person name="Hug L.A."/>
            <person name="Sharon I."/>
            <person name="Castelle C.J."/>
            <person name="Probst A.J."/>
            <person name="Thomas B.C."/>
            <person name="Singh A."/>
            <person name="Wilkins M.J."/>
            <person name="Karaoz U."/>
            <person name="Brodie E.L."/>
            <person name="Williams K.H."/>
            <person name="Hubbard S.S."/>
            <person name="Banfield J.F."/>
        </authorList>
    </citation>
    <scope>NUCLEOTIDE SEQUENCE [LARGE SCALE GENOMIC DNA]</scope>
</reference>
<keyword evidence="1" id="KW-0472">Membrane</keyword>
<proteinExistence type="predicted"/>
<evidence type="ECO:0000313" key="2">
    <source>
        <dbReference type="EMBL" id="OGK52074.1"/>
    </source>
</evidence>
<comment type="caution">
    <text evidence="2">The sequence shown here is derived from an EMBL/GenBank/DDBJ whole genome shotgun (WGS) entry which is preliminary data.</text>
</comment>
<dbReference type="AlphaFoldDB" id="A0A1F7J8Y2"/>
<evidence type="ECO:0000256" key="1">
    <source>
        <dbReference type="SAM" id="Phobius"/>
    </source>
</evidence>
<name>A0A1F7J8Y2_9BACT</name>
<protein>
    <submittedName>
        <fullName evidence="2">Uncharacterized protein</fullName>
    </submittedName>
</protein>
<feature type="transmembrane region" description="Helical" evidence="1">
    <location>
        <begin position="20"/>
        <end position="38"/>
    </location>
</feature>